<dbReference type="InterPro" id="IPR030678">
    <property type="entry name" value="Peptide/Ni-bd"/>
</dbReference>
<dbReference type="RefSeq" id="WP_002578416.1">
    <property type="nucleotide sequence ID" value="NZ_CABKUK010000003.1"/>
</dbReference>
<dbReference type="SUPFAM" id="SSF53850">
    <property type="entry name" value="Periplasmic binding protein-like II"/>
    <property type="match status" value="1"/>
</dbReference>
<gene>
    <name evidence="9" type="ORF">DW839_27635</name>
    <name evidence="8" type="ORF">DWW02_17595</name>
</gene>
<proteinExistence type="inferred from homology"/>
<evidence type="ECO:0000259" key="7">
    <source>
        <dbReference type="Pfam" id="PF00496"/>
    </source>
</evidence>
<keyword evidence="3" id="KW-0813">Transport</keyword>
<comment type="subcellular location">
    <subcellularLocation>
        <location evidence="1">Cell envelope</location>
    </subcellularLocation>
</comment>
<dbReference type="PANTHER" id="PTHR30290">
    <property type="entry name" value="PERIPLASMIC BINDING COMPONENT OF ABC TRANSPORTER"/>
    <property type="match status" value="1"/>
</dbReference>
<protein>
    <submittedName>
        <fullName evidence="8">ABC transporter substrate-binding protein</fullName>
    </submittedName>
</protein>
<dbReference type="PANTHER" id="PTHR30290:SF10">
    <property type="entry name" value="PERIPLASMIC OLIGOPEPTIDE-BINDING PROTEIN-RELATED"/>
    <property type="match status" value="1"/>
</dbReference>
<reference evidence="10 11" key="1">
    <citation type="submission" date="2018-08" db="EMBL/GenBank/DDBJ databases">
        <title>A genome reference for cultivated species of the human gut microbiota.</title>
        <authorList>
            <person name="Zou Y."/>
            <person name="Xue W."/>
            <person name="Luo G."/>
        </authorList>
    </citation>
    <scope>NUCLEOTIDE SEQUENCE [LARGE SCALE GENOMIC DNA]</scope>
    <source>
        <strain evidence="8 11">AF14-18</strain>
        <strain evidence="9 10">AM35-14</strain>
    </source>
</reference>
<dbReference type="GO" id="GO:0042597">
    <property type="term" value="C:periplasmic space"/>
    <property type="evidence" value="ECO:0007669"/>
    <property type="project" value="UniProtKB-ARBA"/>
</dbReference>
<dbReference type="Gene3D" id="3.40.190.10">
    <property type="entry name" value="Periplasmic binding protein-like II"/>
    <property type="match status" value="1"/>
</dbReference>
<dbReference type="CDD" id="cd00995">
    <property type="entry name" value="PBP2_NikA_DppA_OppA_like"/>
    <property type="match status" value="1"/>
</dbReference>
<dbReference type="Proteomes" id="UP000283975">
    <property type="component" value="Unassembled WGS sequence"/>
</dbReference>
<evidence type="ECO:0000256" key="5">
    <source>
        <dbReference type="SAM" id="MobiDB-lite"/>
    </source>
</evidence>
<feature type="chain" id="PRO_5038304903" evidence="6">
    <location>
        <begin position="20"/>
        <end position="550"/>
    </location>
</feature>
<dbReference type="Pfam" id="PF00496">
    <property type="entry name" value="SBP_bac_5"/>
    <property type="match status" value="1"/>
</dbReference>
<feature type="domain" description="Solute-binding protein family 5" evidence="7">
    <location>
        <begin position="106"/>
        <end position="463"/>
    </location>
</feature>
<evidence type="ECO:0000256" key="1">
    <source>
        <dbReference type="ARBA" id="ARBA00004196"/>
    </source>
</evidence>
<dbReference type="GO" id="GO:0015833">
    <property type="term" value="P:peptide transport"/>
    <property type="evidence" value="ECO:0007669"/>
    <property type="project" value="TreeGrafter"/>
</dbReference>
<dbReference type="AlphaFoldDB" id="A0A412Z3H5"/>
<dbReference type="KEGG" id="cbol:CGC65_28660"/>
<comment type="similarity">
    <text evidence="2">Belongs to the bacterial solute-binding protein 5 family.</text>
</comment>
<dbReference type="Gene3D" id="3.90.76.10">
    <property type="entry name" value="Dipeptide-binding Protein, Domain 1"/>
    <property type="match status" value="1"/>
</dbReference>
<evidence type="ECO:0000313" key="8">
    <source>
        <dbReference type="EMBL" id="RGV74474.1"/>
    </source>
</evidence>
<evidence type="ECO:0000313" key="10">
    <source>
        <dbReference type="Proteomes" id="UP000283975"/>
    </source>
</evidence>
<evidence type="ECO:0000313" key="9">
    <source>
        <dbReference type="EMBL" id="RHC49288.1"/>
    </source>
</evidence>
<evidence type="ECO:0000256" key="4">
    <source>
        <dbReference type="ARBA" id="ARBA00022729"/>
    </source>
</evidence>
<comment type="caution">
    <text evidence="8">The sequence shown here is derived from an EMBL/GenBank/DDBJ whole genome shotgun (WGS) entry which is preliminary data.</text>
</comment>
<keyword evidence="4 6" id="KW-0732">Signal</keyword>
<feature type="signal peptide" evidence="6">
    <location>
        <begin position="1"/>
        <end position="19"/>
    </location>
</feature>
<evidence type="ECO:0000256" key="6">
    <source>
        <dbReference type="SAM" id="SignalP"/>
    </source>
</evidence>
<evidence type="ECO:0000256" key="2">
    <source>
        <dbReference type="ARBA" id="ARBA00005695"/>
    </source>
</evidence>
<name>A0A412Z3H5_9FIRM</name>
<evidence type="ECO:0000256" key="3">
    <source>
        <dbReference type="ARBA" id="ARBA00022448"/>
    </source>
</evidence>
<dbReference type="GO" id="GO:0043190">
    <property type="term" value="C:ATP-binding cassette (ABC) transporter complex"/>
    <property type="evidence" value="ECO:0007669"/>
    <property type="project" value="InterPro"/>
</dbReference>
<dbReference type="Proteomes" id="UP000284543">
    <property type="component" value="Unassembled WGS sequence"/>
</dbReference>
<dbReference type="PIRSF" id="PIRSF002741">
    <property type="entry name" value="MppA"/>
    <property type="match status" value="1"/>
</dbReference>
<dbReference type="Gene3D" id="3.10.105.10">
    <property type="entry name" value="Dipeptide-binding Protein, Domain 3"/>
    <property type="match status" value="1"/>
</dbReference>
<feature type="region of interest" description="Disordered" evidence="5">
    <location>
        <begin position="26"/>
        <end position="64"/>
    </location>
</feature>
<accession>A0A412Z3H5</accession>
<dbReference type="InterPro" id="IPR039424">
    <property type="entry name" value="SBP_5"/>
</dbReference>
<dbReference type="EMBL" id="QRZM01000007">
    <property type="protein sequence ID" value="RGV74474.1"/>
    <property type="molecule type" value="Genomic_DNA"/>
</dbReference>
<evidence type="ECO:0000313" key="11">
    <source>
        <dbReference type="Proteomes" id="UP000284543"/>
    </source>
</evidence>
<dbReference type="InterPro" id="IPR000914">
    <property type="entry name" value="SBP_5_dom"/>
</dbReference>
<dbReference type="GO" id="GO:1904680">
    <property type="term" value="F:peptide transmembrane transporter activity"/>
    <property type="evidence" value="ECO:0007669"/>
    <property type="project" value="TreeGrafter"/>
</dbReference>
<dbReference type="EMBL" id="QSHZ01000043">
    <property type="protein sequence ID" value="RHC49288.1"/>
    <property type="molecule type" value="Genomic_DNA"/>
</dbReference>
<feature type="compositionally biased region" description="Low complexity" evidence="5">
    <location>
        <begin position="32"/>
        <end position="54"/>
    </location>
</feature>
<sequence length="550" mass="59696">MKKRWMVSLMAVAMAVSMAACGKSSGGGTENAGSSAPAGTTAAEAGASGETQTADAGEPVDGGVLTISLSSSPKNLDPVKYTGTYESQIIGSVCDTLVEYNSSLTEIMPSIAASWEVSDDGKEYTFKLRDDVYFQPGQYQDGRQVTAEDIKYSLERSHELSAMNRLDMLDHCEVISDTEVKCVLENPNAVFLTALTDAGNVIVPKEEVEGWGDDFGTHLVGSGPFALKEFKLDQQATLVRNEKYWAQKPHLDGVVFRPVSDGNQAVNALRTGEVNVATSLTGEAVQVARDDDTVKLLEMPGLHVSYLYFNMVNGPTKDPKVREALIKAVNVEELTGGVYQYGEAVPASLPLPPGSWGYDEAVKAEVPTYDPEAAKALLAEAGYPDGFDLNLYISNTPTRVKMATLFQAYLQQNLNVNVNINTSEWGTFSEIGASGQADVFGMSWTWYPDPYFFLNKLFYSGEIGSLGNGQGYNNPEVDKCLENALLTTDQNERADLYKKALALIVKDMPGIFYANENVEWGVTPNVQGLVQRADGKVKICTTDINVWLSK</sequence>
<organism evidence="8 11">
    <name type="scientific">Enterocloster bolteae</name>
    <dbReference type="NCBI Taxonomy" id="208479"/>
    <lineage>
        <taxon>Bacteria</taxon>
        <taxon>Bacillati</taxon>
        <taxon>Bacillota</taxon>
        <taxon>Clostridia</taxon>
        <taxon>Lachnospirales</taxon>
        <taxon>Lachnospiraceae</taxon>
        <taxon>Enterocloster</taxon>
    </lineage>
</organism>
<dbReference type="PROSITE" id="PS51257">
    <property type="entry name" value="PROKAR_LIPOPROTEIN"/>
    <property type="match status" value="1"/>
</dbReference>
<dbReference type="GO" id="GO:0030313">
    <property type="term" value="C:cell envelope"/>
    <property type="evidence" value="ECO:0007669"/>
    <property type="project" value="UniProtKB-SubCell"/>
</dbReference>